<dbReference type="Proteomes" id="UP000594454">
    <property type="component" value="Chromosome 5"/>
</dbReference>
<keyword evidence="2" id="KW-1185">Reference proteome</keyword>
<evidence type="ECO:0000313" key="1">
    <source>
        <dbReference type="EMBL" id="CAD7090113.1"/>
    </source>
</evidence>
<dbReference type="EMBL" id="LR899013">
    <property type="protein sequence ID" value="CAD7090113.1"/>
    <property type="molecule type" value="Genomic_DNA"/>
</dbReference>
<accession>A0A7R8YY57</accession>
<reference evidence="1 2" key="1">
    <citation type="submission" date="2020-11" db="EMBL/GenBank/DDBJ databases">
        <authorList>
            <person name="Wallbank WR R."/>
            <person name="Pardo Diaz C."/>
            <person name="Kozak K."/>
            <person name="Martin S."/>
            <person name="Jiggins C."/>
            <person name="Moest M."/>
            <person name="Warren A I."/>
            <person name="Generalovic N T."/>
            <person name="Byers J.R.P. K."/>
            <person name="Montejo-Kovacevich G."/>
            <person name="Yen C E."/>
        </authorList>
    </citation>
    <scope>NUCLEOTIDE SEQUENCE [LARGE SCALE GENOMIC DNA]</scope>
</reference>
<dbReference type="InParanoid" id="A0A7R8YY57"/>
<dbReference type="AlphaFoldDB" id="A0A7R8YY57"/>
<protein>
    <submittedName>
        <fullName evidence="1">Uncharacterized protein</fullName>
    </submittedName>
</protein>
<evidence type="ECO:0000313" key="2">
    <source>
        <dbReference type="Proteomes" id="UP000594454"/>
    </source>
</evidence>
<gene>
    <name evidence="1" type="ORF">HERILL_LOCUS12619</name>
</gene>
<organism evidence="1 2">
    <name type="scientific">Hermetia illucens</name>
    <name type="common">Black soldier fly</name>
    <dbReference type="NCBI Taxonomy" id="343691"/>
    <lineage>
        <taxon>Eukaryota</taxon>
        <taxon>Metazoa</taxon>
        <taxon>Ecdysozoa</taxon>
        <taxon>Arthropoda</taxon>
        <taxon>Hexapoda</taxon>
        <taxon>Insecta</taxon>
        <taxon>Pterygota</taxon>
        <taxon>Neoptera</taxon>
        <taxon>Endopterygota</taxon>
        <taxon>Diptera</taxon>
        <taxon>Brachycera</taxon>
        <taxon>Stratiomyomorpha</taxon>
        <taxon>Stratiomyidae</taxon>
        <taxon>Hermetiinae</taxon>
        <taxon>Hermetia</taxon>
    </lineage>
</organism>
<proteinExistence type="predicted"/>
<sequence>MSPQHESETTQHQKTFIFAIQQHKHHVMHQLFRNKCCTCAACFEFMFLLTEMVVADILHRKIDSFIANPPIFKIVSPKPSQARNQYVSHSDSQGNAAEKMRLCFELCLNDEYAMVLQPVRVEIAKRYSLGPTTRSHWIRNDSVEIKTALLQRS</sequence>
<name>A0A7R8YY57_HERIL</name>